<dbReference type="Gene3D" id="3.40.50.300">
    <property type="entry name" value="P-loop containing nucleotide triphosphate hydrolases"/>
    <property type="match status" value="1"/>
</dbReference>
<keyword evidence="1" id="KW-0547">Nucleotide-binding</keyword>
<evidence type="ECO:0000259" key="2">
    <source>
        <dbReference type="Pfam" id="PF04548"/>
    </source>
</evidence>
<dbReference type="AlphaFoldDB" id="A0A8H4R9L2"/>
<sequence>MNTSSPPQAEEVLIAVMGSTGSGKTTFISTLVEEDVGVGHGLKSATATSAVYSFLRSGCQVKLIDTPGFNDTMITDSEVLRSIAFILAQTYHQGRRIAGIIYLHRITDTRVSSSSKKMMKVIQDLVGAEAFPCVVLASTMWQTLADDNTAYEIAIKREAELQYTEDFWGAMCRGGSKIMRWDRSRDSALAMVDFLSSFQSKTGNVPLQIQKEMVDSNMELGDTEAGQTMNATINKLTMKVRREQGMQITRLQKENALRQAQHDQELAAMKEDCERRIFEAKISQEKLKVNFHNLSEQKLGECEDMLQVITEDIHKTRKRRQMKELENAQFDREKSDVDESSQTEIEYNEAKLKELDDKIGLLKAHGATAELTRVLEDYKRVKGNLKEFLEQKEARDLEKRLRQSEVASLRGEETRLGKTQLALQGLGVLMGVGSIVAGAVTGIFPLIGGGVSLASNSIASITGNKRRG</sequence>
<dbReference type="OrthoDB" id="8954335at2759"/>
<accession>A0A8H4R9L2</accession>
<reference evidence="3 4" key="1">
    <citation type="submission" date="2020-03" db="EMBL/GenBank/DDBJ databases">
        <title>Draft Genome Sequence of Cudoniella acicularis.</title>
        <authorList>
            <person name="Buettner E."/>
            <person name="Kellner H."/>
        </authorList>
    </citation>
    <scope>NUCLEOTIDE SEQUENCE [LARGE SCALE GENOMIC DNA]</scope>
    <source>
        <strain evidence="3 4">DSM 108380</strain>
    </source>
</reference>
<name>A0A8H4R9L2_9HELO</name>
<evidence type="ECO:0000313" key="4">
    <source>
        <dbReference type="Proteomes" id="UP000566819"/>
    </source>
</evidence>
<keyword evidence="4" id="KW-1185">Reference proteome</keyword>
<evidence type="ECO:0000256" key="1">
    <source>
        <dbReference type="ARBA" id="ARBA00022741"/>
    </source>
</evidence>
<comment type="caution">
    <text evidence="3">The sequence shown here is derived from an EMBL/GenBank/DDBJ whole genome shotgun (WGS) entry which is preliminary data.</text>
</comment>
<dbReference type="Pfam" id="PF04548">
    <property type="entry name" value="AIG1"/>
    <property type="match status" value="1"/>
</dbReference>
<evidence type="ECO:0000313" key="3">
    <source>
        <dbReference type="EMBL" id="KAF4624729.1"/>
    </source>
</evidence>
<organism evidence="3 4">
    <name type="scientific">Cudoniella acicularis</name>
    <dbReference type="NCBI Taxonomy" id="354080"/>
    <lineage>
        <taxon>Eukaryota</taxon>
        <taxon>Fungi</taxon>
        <taxon>Dikarya</taxon>
        <taxon>Ascomycota</taxon>
        <taxon>Pezizomycotina</taxon>
        <taxon>Leotiomycetes</taxon>
        <taxon>Helotiales</taxon>
        <taxon>Tricladiaceae</taxon>
        <taxon>Cudoniella</taxon>
    </lineage>
</organism>
<protein>
    <recommendedName>
        <fullName evidence="2">AIG1-type G domain-containing protein</fullName>
    </recommendedName>
</protein>
<dbReference type="GO" id="GO:0005525">
    <property type="term" value="F:GTP binding"/>
    <property type="evidence" value="ECO:0007669"/>
    <property type="project" value="InterPro"/>
</dbReference>
<gene>
    <name evidence="3" type="ORF">G7Y89_g13440</name>
</gene>
<dbReference type="InterPro" id="IPR027417">
    <property type="entry name" value="P-loop_NTPase"/>
</dbReference>
<dbReference type="Proteomes" id="UP000566819">
    <property type="component" value="Unassembled WGS sequence"/>
</dbReference>
<feature type="domain" description="AIG1-type G" evidence="2">
    <location>
        <begin position="14"/>
        <end position="148"/>
    </location>
</feature>
<proteinExistence type="predicted"/>
<dbReference type="SUPFAM" id="SSF52540">
    <property type="entry name" value="P-loop containing nucleoside triphosphate hydrolases"/>
    <property type="match status" value="1"/>
</dbReference>
<dbReference type="InterPro" id="IPR006703">
    <property type="entry name" value="G_AIG1"/>
</dbReference>
<dbReference type="EMBL" id="JAAMPI010001570">
    <property type="protein sequence ID" value="KAF4624729.1"/>
    <property type="molecule type" value="Genomic_DNA"/>
</dbReference>